<dbReference type="Pfam" id="PF01872">
    <property type="entry name" value="RibD_C"/>
    <property type="match status" value="1"/>
</dbReference>
<proteinExistence type="predicted"/>
<evidence type="ECO:0000313" key="3">
    <source>
        <dbReference type="Proteomes" id="UP001500967"/>
    </source>
</evidence>
<reference evidence="3" key="1">
    <citation type="journal article" date="2019" name="Int. J. Syst. Evol. Microbiol.">
        <title>The Global Catalogue of Microorganisms (GCM) 10K type strain sequencing project: providing services to taxonomists for standard genome sequencing and annotation.</title>
        <authorList>
            <consortium name="The Broad Institute Genomics Platform"/>
            <consortium name="The Broad Institute Genome Sequencing Center for Infectious Disease"/>
            <person name="Wu L."/>
            <person name="Ma J."/>
        </authorList>
    </citation>
    <scope>NUCLEOTIDE SEQUENCE [LARGE SCALE GENOMIC DNA]</scope>
    <source>
        <strain evidence="3">JCM 10425</strain>
    </source>
</reference>
<dbReference type="PANTHER" id="PTHR38011">
    <property type="entry name" value="DIHYDROFOLATE REDUCTASE FAMILY PROTEIN (AFU_ORTHOLOGUE AFUA_8G06820)"/>
    <property type="match status" value="1"/>
</dbReference>
<dbReference type="Proteomes" id="UP001500967">
    <property type="component" value="Unassembled WGS sequence"/>
</dbReference>
<dbReference type="InterPro" id="IPR050765">
    <property type="entry name" value="Riboflavin_Biosynth_HTPR"/>
</dbReference>
<feature type="domain" description="Bacterial bifunctional deaminase-reductase C-terminal" evidence="1">
    <location>
        <begin position="3"/>
        <end position="181"/>
    </location>
</feature>
<sequence length="191" mass="21040">MRTLVVTENITLDGVIDATGGWFDPVGAGPDVDASDLIEAVAEHMRAADAFLVGRVTFEQMRGYWPARSEDTTGVSAYLDQVRKYVVSRSLTEAGWEPTTILRGPLRDDIAALKAEPGRDIVVTGSIDLVRQLVAEDLVDEYRLFVHPSVVGRGARLFPDGVERPRMRLLESRAFRSGVVLLRYSAARRPG</sequence>
<dbReference type="InterPro" id="IPR002734">
    <property type="entry name" value="RibDG_C"/>
</dbReference>
<protein>
    <submittedName>
        <fullName evidence="2">Dihydrofolate reductase family protein</fullName>
    </submittedName>
</protein>
<name>A0ABP3EMG3_9ACTN</name>
<gene>
    <name evidence="2" type="ORF">GCM10009539_63470</name>
</gene>
<organism evidence="2 3">
    <name type="scientific">Cryptosporangium japonicum</name>
    <dbReference type="NCBI Taxonomy" id="80872"/>
    <lineage>
        <taxon>Bacteria</taxon>
        <taxon>Bacillati</taxon>
        <taxon>Actinomycetota</taxon>
        <taxon>Actinomycetes</taxon>
        <taxon>Cryptosporangiales</taxon>
        <taxon>Cryptosporangiaceae</taxon>
        <taxon>Cryptosporangium</taxon>
    </lineage>
</organism>
<dbReference type="Gene3D" id="3.40.430.10">
    <property type="entry name" value="Dihydrofolate Reductase, subunit A"/>
    <property type="match status" value="1"/>
</dbReference>
<comment type="caution">
    <text evidence="2">The sequence shown here is derived from an EMBL/GenBank/DDBJ whole genome shotgun (WGS) entry which is preliminary data.</text>
</comment>
<dbReference type="RefSeq" id="WP_344652610.1">
    <property type="nucleotide sequence ID" value="NZ_BAAAGX010000028.1"/>
</dbReference>
<dbReference type="InterPro" id="IPR024072">
    <property type="entry name" value="DHFR-like_dom_sf"/>
</dbReference>
<evidence type="ECO:0000313" key="2">
    <source>
        <dbReference type="EMBL" id="GAA0267896.1"/>
    </source>
</evidence>
<dbReference type="PANTHER" id="PTHR38011:SF11">
    <property type="entry name" value="2,5-DIAMINO-6-RIBOSYLAMINO-4(3H)-PYRIMIDINONE 5'-PHOSPHATE REDUCTASE"/>
    <property type="match status" value="1"/>
</dbReference>
<evidence type="ECO:0000259" key="1">
    <source>
        <dbReference type="Pfam" id="PF01872"/>
    </source>
</evidence>
<dbReference type="SUPFAM" id="SSF53597">
    <property type="entry name" value="Dihydrofolate reductase-like"/>
    <property type="match status" value="1"/>
</dbReference>
<accession>A0ABP3EMG3</accession>
<keyword evidence="3" id="KW-1185">Reference proteome</keyword>
<dbReference type="EMBL" id="BAAAGX010000028">
    <property type="protein sequence ID" value="GAA0267896.1"/>
    <property type="molecule type" value="Genomic_DNA"/>
</dbReference>